<dbReference type="OrthoDB" id="2111841at2759"/>
<protein>
    <recommendedName>
        <fullName evidence="2">Abasic site processing protein HMCES</fullName>
    </recommendedName>
    <alternativeName>
        <fullName evidence="9">Embryonic stem cell-specific 5-hydroxymethylcytosine-binding protein</fullName>
    </alternativeName>
    <alternativeName>
        <fullName evidence="10">Peptidase HMCES</fullName>
    </alternativeName>
    <alternativeName>
        <fullName evidence="11">SRAP domain-containing protein 1</fullName>
    </alternativeName>
</protein>
<evidence type="ECO:0000256" key="5">
    <source>
        <dbReference type="ARBA" id="ARBA00022801"/>
    </source>
</evidence>
<comment type="caution">
    <text evidence="13">The sequence shown here is derived from an EMBL/GenBank/DDBJ whole genome shotgun (WGS) entry which is preliminary data.</text>
</comment>
<organism evidence="13 14">
    <name type="scientific">Clonorchis sinensis</name>
    <name type="common">Chinese liver fluke</name>
    <dbReference type="NCBI Taxonomy" id="79923"/>
    <lineage>
        <taxon>Eukaryota</taxon>
        <taxon>Metazoa</taxon>
        <taxon>Spiralia</taxon>
        <taxon>Lophotrochozoa</taxon>
        <taxon>Platyhelminthes</taxon>
        <taxon>Trematoda</taxon>
        <taxon>Digenea</taxon>
        <taxon>Opisthorchiida</taxon>
        <taxon>Opisthorchiata</taxon>
        <taxon>Opisthorchiidae</taxon>
        <taxon>Clonorchis</taxon>
    </lineage>
</organism>
<dbReference type="PANTHER" id="PTHR13604">
    <property type="entry name" value="DC12-RELATED"/>
    <property type="match status" value="1"/>
</dbReference>
<evidence type="ECO:0000256" key="3">
    <source>
        <dbReference type="ARBA" id="ARBA00022670"/>
    </source>
</evidence>
<evidence type="ECO:0000256" key="11">
    <source>
        <dbReference type="ARBA" id="ARBA00031130"/>
    </source>
</evidence>
<evidence type="ECO:0000256" key="4">
    <source>
        <dbReference type="ARBA" id="ARBA00022763"/>
    </source>
</evidence>
<accession>A0A8T1M5Z6</accession>
<dbReference type="GO" id="GO:0006508">
    <property type="term" value="P:proteolysis"/>
    <property type="evidence" value="ECO:0007669"/>
    <property type="project" value="UniProtKB-KW"/>
</dbReference>
<dbReference type="InterPro" id="IPR003738">
    <property type="entry name" value="SRAP"/>
</dbReference>
<keyword evidence="8" id="KW-0456">Lyase</keyword>
<keyword evidence="7" id="KW-0238">DNA-binding</keyword>
<dbReference type="Pfam" id="PF02586">
    <property type="entry name" value="SRAP"/>
    <property type="match status" value="1"/>
</dbReference>
<comment type="similarity">
    <text evidence="1">Belongs to the SOS response-associated peptidase family.</text>
</comment>
<dbReference type="GO" id="GO:0106300">
    <property type="term" value="P:protein-DNA covalent cross-linking repair"/>
    <property type="evidence" value="ECO:0007669"/>
    <property type="project" value="InterPro"/>
</dbReference>
<dbReference type="Proteomes" id="UP000286415">
    <property type="component" value="Unassembled WGS sequence"/>
</dbReference>
<sequence length="414" mass="46180">MWVCVRNDSIRNRVSDVQRGVPLKNVSSTRSCLVCGSLDPHCPVAVRRSSETSGAFLAGQACRGDRFESNTTWKPRNTKSGSFHLTECEDSVNTTPTVPESRLPPSIILSVQHRYIQMCGRTACALDKDTICQRCTLNLSSSNKPLLPRWNDKRSGHKPVLVLGKFVGAESLVAIQPMHWGLVPSFAPKESSASFATSNARIESLLQKPSYGSSMRQGKRCVVLAQGFYEWKATDGRKQPYYIYPSDPKKLLMMAGVFAFHEQKQLFSYSVITADSVGIVADVHHRMPVVLTADDDVNTWLDPSVLNPQQAQAFLTRIASEAKLAPLSMHPVTQRMNSTKYDEPDCIAPLTELVDSKKSIKARGSSNLMIKFLKRSEEIQVTQPARKKQARDDACISVEKHEEKEQDQIKTEPR</sequence>
<keyword evidence="14" id="KW-1185">Reference proteome</keyword>
<evidence type="ECO:0000256" key="8">
    <source>
        <dbReference type="ARBA" id="ARBA00023239"/>
    </source>
</evidence>
<evidence type="ECO:0000256" key="6">
    <source>
        <dbReference type="ARBA" id="ARBA00023124"/>
    </source>
</evidence>
<feature type="compositionally biased region" description="Basic and acidic residues" evidence="12">
    <location>
        <begin position="390"/>
        <end position="414"/>
    </location>
</feature>
<evidence type="ECO:0000256" key="7">
    <source>
        <dbReference type="ARBA" id="ARBA00023125"/>
    </source>
</evidence>
<dbReference type="AlphaFoldDB" id="A0A8T1M5Z6"/>
<dbReference type="SUPFAM" id="SSF143081">
    <property type="entry name" value="BB1717-like"/>
    <property type="match status" value="1"/>
</dbReference>
<evidence type="ECO:0000256" key="1">
    <source>
        <dbReference type="ARBA" id="ARBA00008136"/>
    </source>
</evidence>
<gene>
    <name evidence="13" type="ORF">CSKR_104523</name>
</gene>
<proteinExistence type="inferred from homology"/>
<dbReference type="Gene3D" id="3.90.1680.10">
    <property type="entry name" value="SOS response associated peptidase-like"/>
    <property type="match status" value="1"/>
</dbReference>
<feature type="region of interest" description="Disordered" evidence="12">
    <location>
        <begin position="381"/>
        <end position="414"/>
    </location>
</feature>
<keyword evidence="5" id="KW-0378">Hydrolase</keyword>
<keyword evidence="6" id="KW-0190">Covalent protein-DNA linkage</keyword>
<dbReference type="EMBL" id="NIRI02000056">
    <property type="protein sequence ID" value="KAG5444255.1"/>
    <property type="molecule type" value="Genomic_DNA"/>
</dbReference>
<keyword evidence="4" id="KW-0227">DNA damage</keyword>
<evidence type="ECO:0000313" key="13">
    <source>
        <dbReference type="EMBL" id="KAG5444255.1"/>
    </source>
</evidence>
<dbReference type="InterPro" id="IPR036590">
    <property type="entry name" value="SRAP-like"/>
</dbReference>
<dbReference type="GO" id="GO:0003697">
    <property type="term" value="F:single-stranded DNA binding"/>
    <property type="evidence" value="ECO:0007669"/>
    <property type="project" value="InterPro"/>
</dbReference>
<keyword evidence="3" id="KW-0645">Protease</keyword>
<evidence type="ECO:0000256" key="9">
    <source>
        <dbReference type="ARBA" id="ARBA00030390"/>
    </source>
</evidence>
<evidence type="ECO:0000256" key="12">
    <source>
        <dbReference type="SAM" id="MobiDB-lite"/>
    </source>
</evidence>
<evidence type="ECO:0000256" key="10">
    <source>
        <dbReference type="ARBA" id="ARBA00030898"/>
    </source>
</evidence>
<evidence type="ECO:0000313" key="14">
    <source>
        <dbReference type="Proteomes" id="UP000286415"/>
    </source>
</evidence>
<evidence type="ECO:0000256" key="2">
    <source>
        <dbReference type="ARBA" id="ARBA00015888"/>
    </source>
</evidence>
<dbReference type="GO" id="GO:0016829">
    <property type="term" value="F:lyase activity"/>
    <property type="evidence" value="ECO:0007669"/>
    <property type="project" value="UniProtKB-KW"/>
</dbReference>
<reference evidence="13 14" key="1">
    <citation type="journal article" date="2018" name="Biotechnol. Adv.">
        <title>Improved genomic resources and new bioinformatic workflow for the carcinogenic parasite Clonorchis sinensis: Biotechnological implications.</title>
        <authorList>
            <person name="Wang D."/>
            <person name="Korhonen P.K."/>
            <person name="Gasser R.B."/>
            <person name="Young N.D."/>
        </authorList>
    </citation>
    <scope>NUCLEOTIDE SEQUENCE [LARGE SCALE GENOMIC DNA]</scope>
    <source>
        <strain evidence="13">Cs-k2</strain>
    </source>
</reference>
<reference evidence="13 14" key="2">
    <citation type="journal article" date="2021" name="Genomics">
        <title>High-quality reference genome for Clonorchis sinensis.</title>
        <authorList>
            <person name="Young N.D."/>
            <person name="Stroehlein A.J."/>
            <person name="Kinkar L."/>
            <person name="Wang T."/>
            <person name="Sohn W.M."/>
            <person name="Chang B.C.H."/>
            <person name="Kaur P."/>
            <person name="Weisz D."/>
            <person name="Dudchenko O."/>
            <person name="Aiden E.L."/>
            <person name="Korhonen P.K."/>
            <person name="Gasser R.B."/>
        </authorList>
    </citation>
    <scope>NUCLEOTIDE SEQUENCE [LARGE SCALE GENOMIC DNA]</scope>
    <source>
        <strain evidence="13">Cs-k2</strain>
    </source>
</reference>
<dbReference type="PANTHER" id="PTHR13604:SF0">
    <property type="entry name" value="ABASIC SITE PROCESSING PROTEIN HMCES"/>
    <property type="match status" value="1"/>
</dbReference>
<name>A0A8T1M5Z6_CLOSI</name>
<dbReference type="GO" id="GO:0008233">
    <property type="term" value="F:peptidase activity"/>
    <property type="evidence" value="ECO:0007669"/>
    <property type="project" value="UniProtKB-KW"/>
</dbReference>